<dbReference type="EMBL" id="GBXM01061192">
    <property type="protein sequence ID" value="JAH47385.1"/>
    <property type="molecule type" value="Transcribed_RNA"/>
</dbReference>
<name>A0A0E9T355_ANGAN</name>
<accession>A0A0E9T355</accession>
<sequence length="19" mass="2264">MSIPEKCKEMKPKRKSQKS</sequence>
<organism evidence="1">
    <name type="scientific">Anguilla anguilla</name>
    <name type="common">European freshwater eel</name>
    <name type="synonym">Muraena anguilla</name>
    <dbReference type="NCBI Taxonomy" id="7936"/>
    <lineage>
        <taxon>Eukaryota</taxon>
        <taxon>Metazoa</taxon>
        <taxon>Chordata</taxon>
        <taxon>Craniata</taxon>
        <taxon>Vertebrata</taxon>
        <taxon>Euteleostomi</taxon>
        <taxon>Actinopterygii</taxon>
        <taxon>Neopterygii</taxon>
        <taxon>Teleostei</taxon>
        <taxon>Anguilliformes</taxon>
        <taxon>Anguillidae</taxon>
        <taxon>Anguilla</taxon>
    </lineage>
</organism>
<protein>
    <submittedName>
        <fullName evidence="1">Uncharacterized protein</fullName>
    </submittedName>
</protein>
<evidence type="ECO:0000313" key="1">
    <source>
        <dbReference type="EMBL" id="JAH47385.1"/>
    </source>
</evidence>
<dbReference type="AlphaFoldDB" id="A0A0E9T355"/>
<proteinExistence type="predicted"/>
<reference evidence="1" key="2">
    <citation type="journal article" date="2015" name="Fish Shellfish Immunol.">
        <title>Early steps in the European eel (Anguilla anguilla)-Vibrio vulnificus interaction in the gills: Role of the RtxA13 toxin.</title>
        <authorList>
            <person name="Callol A."/>
            <person name="Pajuelo D."/>
            <person name="Ebbesson L."/>
            <person name="Teles M."/>
            <person name="MacKenzie S."/>
            <person name="Amaro C."/>
        </authorList>
    </citation>
    <scope>NUCLEOTIDE SEQUENCE</scope>
</reference>
<reference evidence="1" key="1">
    <citation type="submission" date="2014-11" db="EMBL/GenBank/DDBJ databases">
        <authorList>
            <person name="Amaro Gonzalez C."/>
        </authorList>
    </citation>
    <scope>NUCLEOTIDE SEQUENCE</scope>
</reference>